<feature type="region of interest" description="Disordered" evidence="1">
    <location>
        <begin position="310"/>
        <end position="403"/>
    </location>
</feature>
<feature type="compositionally biased region" description="Basic and acidic residues" evidence="1">
    <location>
        <begin position="1025"/>
        <end position="1042"/>
    </location>
</feature>
<sequence>MFGSKLRSWMENHIVRPRKKGNKNKNASSNLVSANATQNGHKGTTISIYQGDTTIATNAPTTNGGISSPARRSEVSPIQSHKTSRIGWQTPQDEIPISHTPEHYYFNQSVKSNTLSASSLHATTTANTTTYQLTFHSSSTNKANTTLSPNNMPRKSSYPQSSAENACNNHHKNLAQNHQKFNHAPMNPSIAPPAMHPAQCNNQFDINIQNNNSKNQSCNYKGILPPQQKTYSSTNGDVHQHNGEPIHNAKDEVRYGKILQSKHAVPGGGFSTAGNGTYDRINANIQFQPITNLDDRTKQNNNNNSKHIINQQQQQLHQHQQQIQNQHSGHHNHVQQPNGHGQCRNGSASNQNLLRTNRYSGGNNGMLGAANNHPMGHVINSLSSPESAYSTGYSTDGTSPGASYTPPEYYINMRTGTHYFPKGVNTLAIEATRYKFGLNKIEEMSPQDPLPNNHRRTESFDFTHNQIAGFGIPDPSFFAAKALQCQNATSLTPANIAAIQNYKGFESPSPRQRCRIRTNPWYSTTETSSSGGGGGTAGLPATCNYLPKKIEIDASSSSSGIKSSSETGASDKNEKNEKSSESESSSSTEVEVIKRNFSPSTIRRRKAAAVANEHSKSENHGGGVHSICPSHLDSDEDATLNEMMGKFDESYVYEKETDILSDSDPTDCPSDLDTGQDAGDECDTDELLDIDFIDNGSIQEIVEKDPYKNTGSCSYFNYHLERRASKMRRSRKQNEDACSSRRRKRLLKTRKKTLEGGKDRHSPVRNSRESRSLGGTPVSLRRNQSVDSRKPSKMSPLTQRSNSLTLTEVHAIRGRFVAIAESEKALLKADLEADVKYKQLIHEAETILVSMKTTALRETPVASPRRVCNPPTNKRVEMLRNCEADLKREVVKHQKPSDFVEQPSDGILVNKRIEVLRSDPVTSAPNSPKNGRFSPRKTHISNFINQNIEPVEANRRSSVSDSQTPNKSPQLQLNGRVFRSPPGSPSHWRRRVRSQSPRSNTIYSDSDSDEDNSRKSQLQRRNSKIRSEAETNGNRKSEFTNDEAVRKMRDLKDDLNNRNIVLKMERMNCFDETDLTNRNVAEGRKPPLMTFRSVDMGNRSSISAYCPQSEPLKRKIYKGSSTFERIKKSLDLESEIPKQAILDKITNLRRERQALKSSTSDINQSTSNTRVEAKPGELDALGAVPSTKHQLILNTIEDLKRSLEDQSVELSGLNDDPEIK</sequence>
<feature type="compositionally biased region" description="Low complexity" evidence="1">
    <location>
        <begin position="555"/>
        <end position="568"/>
    </location>
</feature>
<gene>
    <name evidence="2" type="ORF">HERILL_LOCUS637</name>
</gene>
<reference evidence="2 3" key="1">
    <citation type="submission" date="2020-11" db="EMBL/GenBank/DDBJ databases">
        <authorList>
            <person name="Wallbank WR R."/>
            <person name="Pardo Diaz C."/>
            <person name="Kozak K."/>
            <person name="Martin S."/>
            <person name="Jiggins C."/>
            <person name="Moest M."/>
            <person name="Warren A I."/>
            <person name="Generalovic N T."/>
            <person name="Byers J.R.P. K."/>
            <person name="Montejo-Kovacevich G."/>
            <person name="Yen C E."/>
        </authorList>
    </citation>
    <scope>NUCLEOTIDE SEQUENCE [LARGE SCALE GENOMIC DNA]</scope>
</reference>
<feature type="compositionally biased region" description="Polar residues" evidence="1">
    <location>
        <begin position="380"/>
        <end position="402"/>
    </location>
</feature>
<feature type="region of interest" description="Disordered" evidence="1">
    <location>
        <begin position="1154"/>
        <end position="1178"/>
    </location>
</feature>
<feature type="compositionally biased region" description="Basic and acidic residues" evidence="1">
    <location>
        <begin position="569"/>
        <end position="581"/>
    </location>
</feature>
<dbReference type="AlphaFoldDB" id="A0A7R8YPD3"/>
<evidence type="ECO:0000313" key="3">
    <source>
        <dbReference type="Proteomes" id="UP000594454"/>
    </source>
</evidence>
<feature type="compositionally biased region" description="Polar residues" evidence="1">
    <location>
        <begin position="994"/>
        <end position="1005"/>
    </location>
</feature>
<feature type="compositionally biased region" description="Polar residues" evidence="1">
    <location>
        <begin position="956"/>
        <end position="973"/>
    </location>
</feature>
<dbReference type="Proteomes" id="UP000594454">
    <property type="component" value="Chromosome 1"/>
</dbReference>
<feature type="compositionally biased region" description="Polar residues" evidence="1">
    <location>
        <begin position="1155"/>
        <end position="1170"/>
    </location>
</feature>
<keyword evidence="3" id="KW-1185">Reference proteome</keyword>
<feature type="compositionally biased region" description="Basic residues" evidence="1">
    <location>
        <begin position="740"/>
        <end position="751"/>
    </location>
</feature>
<feature type="region of interest" description="Disordered" evidence="1">
    <location>
        <begin position="919"/>
        <end position="1042"/>
    </location>
</feature>
<organism evidence="2 3">
    <name type="scientific">Hermetia illucens</name>
    <name type="common">Black soldier fly</name>
    <dbReference type="NCBI Taxonomy" id="343691"/>
    <lineage>
        <taxon>Eukaryota</taxon>
        <taxon>Metazoa</taxon>
        <taxon>Ecdysozoa</taxon>
        <taxon>Arthropoda</taxon>
        <taxon>Hexapoda</taxon>
        <taxon>Insecta</taxon>
        <taxon>Pterygota</taxon>
        <taxon>Neoptera</taxon>
        <taxon>Endopterygota</taxon>
        <taxon>Diptera</taxon>
        <taxon>Brachycera</taxon>
        <taxon>Stratiomyomorpha</taxon>
        <taxon>Stratiomyidae</taxon>
        <taxon>Hermetiinae</taxon>
        <taxon>Hermetia</taxon>
    </lineage>
</organism>
<protein>
    <submittedName>
        <fullName evidence="2">Uncharacterized protein</fullName>
    </submittedName>
</protein>
<feature type="compositionally biased region" description="Low complexity" evidence="1">
    <location>
        <begin position="310"/>
        <end position="327"/>
    </location>
</feature>
<feature type="region of interest" description="Disordered" evidence="1">
    <location>
        <begin position="724"/>
        <end position="801"/>
    </location>
</feature>
<feature type="region of interest" description="Disordered" evidence="1">
    <location>
        <begin position="555"/>
        <end position="626"/>
    </location>
</feature>
<feature type="region of interest" description="Disordered" evidence="1">
    <location>
        <begin position="59"/>
        <end position="86"/>
    </location>
</feature>
<feature type="compositionally biased region" description="Polar residues" evidence="1">
    <location>
        <begin position="76"/>
        <end position="86"/>
    </location>
</feature>
<proteinExistence type="predicted"/>
<accession>A0A7R8YPD3</accession>
<dbReference type="OrthoDB" id="6367309at2759"/>
<name>A0A7R8YPD3_HERIL</name>
<evidence type="ECO:0000256" key="1">
    <source>
        <dbReference type="SAM" id="MobiDB-lite"/>
    </source>
</evidence>
<dbReference type="FunCoup" id="A0A7R8YPD3">
    <property type="interactions" value="8"/>
</dbReference>
<evidence type="ECO:0000313" key="2">
    <source>
        <dbReference type="EMBL" id="CAD7077276.1"/>
    </source>
</evidence>
<feature type="compositionally biased region" description="Polar residues" evidence="1">
    <location>
        <begin position="920"/>
        <end position="929"/>
    </location>
</feature>
<feature type="region of interest" description="Disordered" evidence="1">
    <location>
        <begin position="660"/>
        <end position="680"/>
    </location>
</feature>
<feature type="region of interest" description="Disordered" evidence="1">
    <location>
        <begin position="1"/>
        <end position="28"/>
    </location>
</feature>
<dbReference type="EMBL" id="LR899009">
    <property type="protein sequence ID" value="CAD7077276.1"/>
    <property type="molecule type" value="Genomic_DNA"/>
</dbReference>
<dbReference type="InParanoid" id="A0A7R8YPD3"/>
<feature type="compositionally biased region" description="Basic and acidic residues" evidence="1">
    <location>
        <begin position="752"/>
        <end position="771"/>
    </location>
</feature>
<feature type="compositionally biased region" description="Polar residues" evidence="1">
    <location>
        <begin position="334"/>
        <end position="360"/>
    </location>
</feature>
<feature type="region of interest" description="Disordered" evidence="1">
    <location>
        <begin position="140"/>
        <end position="165"/>
    </location>
</feature>